<organism evidence="1 2">
    <name type="scientific">Candidatus Nitrospira inopinata</name>
    <dbReference type="NCBI Taxonomy" id="1715989"/>
    <lineage>
        <taxon>Bacteria</taxon>
        <taxon>Pseudomonadati</taxon>
        <taxon>Nitrospirota</taxon>
        <taxon>Nitrospiria</taxon>
        <taxon>Nitrospirales</taxon>
        <taxon>Nitrospiraceae</taxon>
        <taxon>Nitrospira</taxon>
    </lineage>
</organism>
<accession>A0A0S4KM57</accession>
<evidence type="ECO:0000313" key="1">
    <source>
        <dbReference type="EMBL" id="CUQ65447.1"/>
    </source>
</evidence>
<dbReference type="Proteomes" id="UP000066284">
    <property type="component" value="Chromosome 1"/>
</dbReference>
<protein>
    <submittedName>
        <fullName evidence="1">Uncharacterized protein</fullName>
    </submittedName>
</protein>
<sequence>MNREKLERKGRAAREQPQSLEVIDLAVRLDALDGYERKNWSENGITYLIPLPYATKPCTQRR</sequence>
<name>A0A0S4KM57_9BACT</name>
<keyword evidence="2" id="KW-1185">Reference proteome</keyword>
<reference evidence="2" key="1">
    <citation type="submission" date="2015-09" db="EMBL/GenBank/DDBJ databases">
        <authorList>
            <person name="Daims H."/>
        </authorList>
    </citation>
    <scope>NUCLEOTIDE SEQUENCE [LARGE SCALE GENOMIC DNA]</scope>
</reference>
<dbReference type="AlphaFoldDB" id="A0A0S4KM57"/>
<dbReference type="STRING" id="1715989.NITINOP_0471"/>
<gene>
    <name evidence="1" type="ORF">NITINOP_0471</name>
</gene>
<proteinExistence type="predicted"/>
<dbReference type="KEGG" id="nio:NITINOP_0471"/>
<dbReference type="EMBL" id="LN885086">
    <property type="protein sequence ID" value="CUQ65447.1"/>
    <property type="molecule type" value="Genomic_DNA"/>
</dbReference>
<evidence type="ECO:0000313" key="2">
    <source>
        <dbReference type="Proteomes" id="UP000066284"/>
    </source>
</evidence>